<feature type="chain" id="PRO_5026710921" evidence="3">
    <location>
        <begin position="24"/>
        <end position="129"/>
    </location>
</feature>
<proteinExistence type="predicted"/>
<name>A0A6J4I6Y0_9ACTN</name>
<reference evidence="4" key="1">
    <citation type="submission" date="2020-02" db="EMBL/GenBank/DDBJ databases">
        <authorList>
            <person name="Meier V. D."/>
        </authorList>
    </citation>
    <scope>NUCLEOTIDE SEQUENCE</scope>
    <source>
        <strain evidence="4">AVDCRST_MAG76</strain>
    </source>
</reference>
<dbReference type="AlphaFoldDB" id="A0A6J4I6Y0"/>
<gene>
    <name evidence="4" type="ORF">AVDCRST_MAG76-1946</name>
</gene>
<dbReference type="EMBL" id="CADCSZ010000118">
    <property type="protein sequence ID" value="CAA9244365.1"/>
    <property type="molecule type" value="Genomic_DNA"/>
</dbReference>
<evidence type="ECO:0000256" key="3">
    <source>
        <dbReference type="SAM" id="SignalP"/>
    </source>
</evidence>
<evidence type="ECO:0000256" key="2">
    <source>
        <dbReference type="SAM" id="Phobius"/>
    </source>
</evidence>
<feature type="transmembrane region" description="Helical" evidence="2">
    <location>
        <begin position="94"/>
        <end position="113"/>
    </location>
</feature>
<keyword evidence="2" id="KW-1133">Transmembrane helix</keyword>
<evidence type="ECO:0000313" key="4">
    <source>
        <dbReference type="EMBL" id="CAA9244365.1"/>
    </source>
</evidence>
<protein>
    <submittedName>
        <fullName evidence="4">Uncharacterized protein</fullName>
    </submittedName>
</protein>
<feature type="signal peptide" evidence="3">
    <location>
        <begin position="1"/>
        <end position="23"/>
    </location>
</feature>
<keyword evidence="3" id="KW-0732">Signal</keyword>
<organism evidence="4">
    <name type="scientific">uncultured Acidimicrobiales bacterium</name>
    <dbReference type="NCBI Taxonomy" id="310071"/>
    <lineage>
        <taxon>Bacteria</taxon>
        <taxon>Bacillati</taxon>
        <taxon>Actinomycetota</taxon>
        <taxon>Acidimicrobiia</taxon>
        <taxon>Acidimicrobiales</taxon>
        <taxon>environmental samples</taxon>
    </lineage>
</organism>
<feature type="compositionally biased region" description="Low complexity" evidence="1">
    <location>
        <begin position="28"/>
        <end position="54"/>
    </location>
</feature>
<evidence type="ECO:0000256" key="1">
    <source>
        <dbReference type="SAM" id="MobiDB-lite"/>
    </source>
</evidence>
<keyword evidence="2" id="KW-0472">Membrane</keyword>
<feature type="region of interest" description="Disordered" evidence="1">
    <location>
        <begin position="28"/>
        <end position="88"/>
    </location>
</feature>
<keyword evidence="2" id="KW-0812">Transmembrane</keyword>
<sequence length="129" mass="13337">MFRKVIVSAVLVVMLAPVGAALAVQYPPESTTTTEPGNGTTTTEPGNGTTTTEPRVTASTTDPDKKVVVAGKPKAPRPKATRPSGLLARTGGDLATVVRLAVVLMVLGFLFYLSGRYRRAAAGGDNPSL</sequence>
<accession>A0A6J4I6Y0</accession>